<feature type="domain" description="ATPase AAA-type core" evidence="1">
    <location>
        <begin position="142"/>
        <end position="401"/>
    </location>
</feature>
<dbReference type="OrthoDB" id="8442375at2"/>
<gene>
    <name evidence="2" type="ORF">CEK71_13730</name>
</gene>
<evidence type="ECO:0000313" key="3">
    <source>
        <dbReference type="Proteomes" id="UP000197019"/>
    </source>
</evidence>
<proteinExistence type="predicted"/>
<reference evidence="2 3" key="1">
    <citation type="submission" date="2017-06" db="EMBL/GenBank/DDBJ databases">
        <title>Genome Sequencing of the methanotroph Methylovulum psychrotolerants str. HV10-M2 isolated from a high-altitude environment.</title>
        <authorList>
            <person name="Mateos-Rivera A."/>
        </authorList>
    </citation>
    <scope>NUCLEOTIDE SEQUENCE [LARGE SCALE GENOMIC DNA]</scope>
    <source>
        <strain evidence="2 3">HV10_M2</strain>
    </source>
</reference>
<protein>
    <recommendedName>
        <fullName evidence="1">ATPase AAA-type core domain-containing protein</fullName>
    </recommendedName>
</protein>
<dbReference type="InterPro" id="IPR003959">
    <property type="entry name" value="ATPase_AAA_core"/>
</dbReference>
<dbReference type="KEGG" id="mpsy:CEK71_13730"/>
<dbReference type="SUPFAM" id="SSF52540">
    <property type="entry name" value="P-loop containing nucleoside triphosphate hydrolases"/>
    <property type="match status" value="1"/>
</dbReference>
<dbReference type="Pfam" id="PF13304">
    <property type="entry name" value="AAA_21"/>
    <property type="match status" value="1"/>
</dbReference>
<evidence type="ECO:0000313" key="2">
    <source>
        <dbReference type="EMBL" id="ASF47047.1"/>
    </source>
</evidence>
<dbReference type="Proteomes" id="UP000197019">
    <property type="component" value="Chromosome"/>
</dbReference>
<dbReference type="InterPro" id="IPR051396">
    <property type="entry name" value="Bact_Antivir_Def_Nuclease"/>
</dbReference>
<sequence length="454" mass="51600">MPSFSIGTLLHRVAGQFERLHQRIVISNLASGLDQLHQLDIDGKALPISDLGFSDVQEALIQIITKNVDVLAQMAIQPQNLPELENALNRLQGIIDKSTVAGFSGVEQKTVFHGRIDRHFTELELCHYKKFHNLKITKIARINLFTGINNSGKTTLLEAVYLLSKQNDFGGLLEVIRRRGKVSEDKLNPEWFLQQLPESFALKARFDNQDTSVVMRHYEEDSLEIDRSRYLQSVELTAIFADIHQASSTRLFKGRDRESKATSIKLLCPAVFSSPFFLNEPSRYAAFYHKSTQSKALPKIFEFIRRDVVPGISDIRLVDEWQRFLVTDSAYDNALDLMEYGEGLQRIFFISLLFASAQNGIVLIDEFENAIHVELIGKFCQFIHTLSIEFNVQVFLTSHSKECVDAFVENVPDIQDFAFHTLVCQGADIVAREFTGPEFKKLLEAGDVDLRRAK</sequence>
<dbReference type="GO" id="GO:0016887">
    <property type="term" value="F:ATP hydrolysis activity"/>
    <property type="evidence" value="ECO:0007669"/>
    <property type="project" value="InterPro"/>
</dbReference>
<dbReference type="GO" id="GO:0005524">
    <property type="term" value="F:ATP binding"/>
    <property type="evidence" value="ECO:0007669"/>
    <property type="project" value="InterPro"/>
</dbReference>
<evidence type="ECO:0000259" key="1">
    <source>
        <dbReference type="Pfam" id="PF13304"/>
    </source>
</evidence>
<dbReference type="Gene3D" id="3.40.50.300">
    <property type="entry name" value="P-loop containing nucleotide triphosphate hydrolases"/>
    <property type="match status" value="2"/>
</dbReference>
<organism evidence="2 3">
    <name type="scientific">Methylovulum psychrotolerans</name>
    <dbReference type="NCBI Taxonomy" id="1704499"/>
    <lineage>
        <taxon>Bacteria</taxon>
        <taxon>Pseudomonadati</taxon>
        <taxon>Pseudomonadota</taxon>
        <taxon>Gammaproteobacteria</taxon>
        <taxon>Methylococcales</taxon>
        <taxon>Methylococcaceae</taxon>
        <taxon>Methylovulum</taxon>
    </lineage>
</organism>
<dbReference type="PANTHER" id="PTHR43581">
    <property type="entry name" value="ATP/GTP PHOSPHATASE"/>
    <property type="match status" value="1"/>
</dbReference>
<keyword evidence="3" id="KW-1185">Reference proteome</keyword>
<dbReference type="PANTHER" id="PTHR43581:SF4">
    <property type="entry name" value="ATP_GTP PHOSPHATASE"/>
    <property type="match status" value="1"/>
</dbReference>
<dbReference type="AlphaFoldDB" id="A0A1Z4C0I4"/>
<dbReference type="EMBL" id="CP022129">
    <property type="protein sequence ID" value="ASF47047.1"/>
    <property type="molecule type" value="Genomic_DNA"/>
</dbReference>
<name>A0A1Z4C0I4_9GAMM</name>
<dbReference type="InterPro" id="IPR027417">
    <property type="entry name" value="P-loop_NTPase"/>
</dbReference>
<dbReference type="RefSeq" id="WP_088619919.1">
    <property type="nucleotide sequence ID" value="NZ_CP022129.1"/>
</dbReference>
<accession>A0A1Z4C0I4</accession>